<name>A0ACB9ZMD6_CATRO</name>
<comment type="caution">
    <text evidence="1">The sequence shown here is derived from an EMBL/GenBank/DDBJ whole genome shotgun (WGS) entry which is preliminary data.</text>
</comment>
<accession>A0ACB9ZMD6</accession>
<proteinExistence type="predicted"/>
<reference evidence="2" key="1">
    <citation type="journal article" date="2023" name="Nat. Plants">
        <title>Single-cell RNA sequencing provides a high-resolution roadmap for understanding the multicellular compartmentation of specialized metabolism.</title>
        <authorList>
            <person name="Sun S."/>
            <person name="Shen X."/>
            <person name="Li Y."/>
            <person name="Li Y."/>
            <person name="Wang S."/>
            <person name="Li R."/>
            <person name="Zhang H."/>
            <person name="Shen G."/>
            <person name="Guo B."/>
            <person name="Wei J."/>
            <person name="Xu J."/>
            <person name="St-Pierre B."/>
            <person name="Chen S."/>
            <person name="Sun C."/>
        </authorList>
    </citation>
    <scope>NUCLEOTIDE SEQUENCE [LARGE SCALE GENOMIC DNA]</scope>
</reference>
<keyword evidence="2" id="KW-1185">Reference proteome</keyword>
<dbReference type="Proteomes" id="UP001060085">
    <property type="component" value="Linkage Group LG08"/>
</dbReference>
<evidence type="ECO:0000313" key="2">
    <source>
        <dbReference type="Proteomes" id="UP001060085"/>
    </source>
</evidence>
<evidence type="ECO:0000313" key="1">
    <source>
        <dbReference type="EMBL" id="KAI5648102.1"/>
    </source>
</evidence>
<sequence>MQQLPHLLVLRNRVLLLLLLSVFAFGIVLFFSSPPPFHSNHINTHQISHPTSQFTLTLHPSSPPTPTPPQILSTTSSPPPFSPYSMARYNFLSFFLLIFFNFLCLSTQSGLNKLIKSSQNHSFSVSLPLTSAPLFQYASSNNKGIFLSSLAAAAAAGSRKQSQNSKTVSPSYNYKSSFKYSMALIVSLPIGTPPQTQSMVLDTGSQLSWIQCHKKAPAPRKPPPTTTFDPSLSSSFSVLPCTHPLCKPRIPDFTLPTTCDQNRLCHYSYFYADGTLAEGNLVREKFTFSSSQSTPPLILGCASESQDEKGILGMNTGRLSFASQAKLQKFSYCVPSRQGQSSNIMPTGSFYLGQNPNSHTFQYISLLTFPQSQRMPNFDPLAYTVGLVGIRVGGKKLNISESVFRPDAGGSGQTMIDSGTQYTFLVEEAYNKVREEVVRVAGPKMKKGYVYGGALDMCFDGSNPMEIGQLLGDMVLEFEKGVQVLINKNRILDNVGDGVHCLGIGRSQSLGIASNIIGNFHQQNLWVEFDLTNRRVGFGTADCTRA</sequence>
<dbReference type="EMBL" id="CM044708">
    <property type="protein sequence ID" value="KAI5648102.1"/>
    <property type="molecule type" value="Genomic_DNA"/>
</dbReference>
<organism evidence="1 2">
    <name type="scientific">Catharanthus roseus</name>
    <name type="common">Madagascar periwinkle</name>
    <name type="synonym">Vinca rosea</name>
    <dbReference type="NCBI Taxonomy" id="4058"/>
    <lineage>
        <taxon>Eukaryota</taxon>
        <taxon>Viridiplantae</taxon>
        <taxon>Streptophyta</taxon>
        <taxon>Embryophyta</taxon>
        <taxon>Tracheophyta</taxon>
        <taxon>Spermatophyta</taxon>
        <taxon>Magnoliopsida</taxon>
        <taxon>eudicotyledons</taxon>
        <taxon>Gunneridae</taxon>
        <taxon>Pentapetalae</taxon>
        <taxon>asterids</taxon>
        <taxon>lamiids</taxon>
        <taxon>Gentianales</taxon>
        <taxon>Apocynaceae</taxon>
        <taxon>Rauvolfioideae</taxon>
        <taxon>Vinceae</taxon>
        <taxon>Catharanthinae</taxon>
        <taxon>Catharanthus</taxon>
    </lineage>
</organism>
<gene>
    <name evidence="1" type="ORF">M9H77_34107</name>
</gene>
<protein>
    <submittedName>
        <fullName evidence="1">Uncharacterized protein</fullName>
    </submittedName>
</protein>